<dbReference type="PRINTS" id="PR01765">
    <property type="entry name" value="ECACCHANNEL"/>
</dbReference>
<sequence>MPEIRILKFWAVLKTQKEVESSEKKQCGRETRSPPNRSQETCLSGPLPTLPMNLCLQREGMGTPPPKVKGSWTHLQQLLTSWMFREKDWDQRLDEAHMLQQKRIQESPLLQAAKANDLCVLKKLLLDRSCDFRQRGALGETALHIAALYDNLEAAMVLMEAAPELVYEPTLCEPFVGQTALHVAIMNQNVNLVRALLAHGASVSARATGTAFHLSPHNHIYFGEHPLSFAACVGSEEIVRLLIEHGANIRAQDSLGNTVLHILVLQPNKTFACQMYNLLLSYDGRGGHLQSLDLVPNHQGLTPFKLAGVEGNTVMFQHLMQKRKHIQWTYGPLTSTLYDLTEIDSWGEKVPFLELVVSSKKREARQILEQTPVKQLVSFKWRKYGRPYFCILGALYVLYMSCFTMCCVYRPLKFRSGNHTDSRDITLLEQKLLQEAYVTEQDKIRLVGELVTVVGALIMLILEIPDIFRVGASHYFGQTVLGGPFHVIIITSASLVLVAMVMRLSNTRGEVVPMSLGLVLGWCSVIYFARGFQMLGPFSIMIQKMIFGDLLRFCWLMAVVILGFASAFFIIFQTEDPSKLGEFYNFPTSLFTTFELFLTLIDGPANYDVDLPFMYNITYAAFAIIATLLMLNLFIAMMGDTHWRVAQERDELWRAQIVATTVMLERKMPRFLWPRSGICGHKYGLGDRWFLRIESLHDQNPLRVLRYVEAFKSSDREDEHLSEKRPSMVENGTRARGSLTLPTPSLSRTTSRSSSHRGWEILRRNTLGHLNLGLELGEGDGEENIYL</sequence>
<feature type="region of interest" description="Disordered" evidence="26">
    <location>
        <begin position="21"/>
        <end position="45"/>
    </location>
</feature>
<evidence type="ECO:0000256" key="6">
    <source>
        <dbReference type="ARBA" id="ARBA00022673"/>
    </source>
</evidence>
<keyword evidence="2" id="KW-0813">Transport</keyword>
<evidence type="ECO:0000259" key="28">
    <source>
        <dbReference type="Pfam" id="PF00520"/>
    </source>
</evidence>
<keyword evidence="13 25" id="KW-0040">ANK repeat</keyword>
<evidence type="ECO:0000256" key="3">
    <source>
        <dbReference type="ARBA" id="ARBA00022475"/>
    </source>
</evidence>
<evidence type="ECO:0000256" key="16">
    <source>
        <dbReference type="ARBA" id="ARBA00023303"/>
    </source>
</evidence>
<dbReference type="PRINTS" id="PR01415">
    <property type="entry name" value="ANKYRIN"/>
</dbReference>
<evidence type="ECO:0000256" key="13">
    <source>
        <dbReference type="ARBA" id="ARBA00023043"/>
    </source>
</evidence>
<dbReference type="InterPro" id="IPR002110">
    <property type="entry name" value="Ankyrin_rpt"/>
</dbReference>
<dbReference type="EMBL" id="JAULJE010000014">
    <property type="protein sequence ID" value="KAK1335057.1"/>
    <property type="molecule type" value="Genomic_DNA"/>
</dbReference>
<evidence type="ECO:0000256" key="8">
    <source>
        <dbReference type="ARBA" id="ARBA00022723"/>
    </source>
</evidence>
<evidence type="ECO:0000256" key="24">
    <source>
        <dbReference type="ARBA" id="ARBA00083966"/>
    </source>
</evidence>
<proteinExistence type="inferred from homology"/>
<feature type="transmembrane region" description="Helical" evidence="27">
    <location>
        <begin position="550"/>
        <end position="571"/>
    </location>
</feature>
<dbReference type="SUPFAM" id="SSF48403">
    <property type="entry name" value="Ankyrin repeat"/>
    <property type="match status" value="1"/>
</dbReference>
<dbReference type="SMART" id="SM00248">
    <property type="entry name" value="ANK"/>
    <property type="match status" value="4"/>
</dbReference>
<evidence type="ECO:0000256" key="7">
    <source>
        <dbReference type="ARBA" id="ARBA00022692"/>
    </source>
</evidence>
<comment type="subunit">
    <text evidence="20">Homotetramer and probably heterotetramer with TRPV6. Interacts with TRPV6. Interacts with S100A10 and probably with the ANAX2-S100A10 heterotetramer. The interaction with S100A10 is required for the trafficking to the plasma membrane. Interacts with calmodulin. Interacts with BSPRY, which results in its inactivation.</text>
</comment>
<feature type="repeat" description="ANK" evidence="25">
    <location>
        <begin position="176"/>
        <end position="208"/>
    </location>
</feature>
<evidence type="ECO:0000256" key="25">
    <source>
        <dbReference type="PROSITE-ProRule" id="PRU00023"/>
    </source>
</evidence>
<feature type="compositionally biased region" description="Polar residues" evidence="26">
    <location>
        <begin position="33"/>
        <end position="42"/>
    </location>
</feature>
<evidence type="ECO:0000256" key="19">
    <source>
        <dbReference type="ARBA" id="ARBA00061407"/>
    </source>
</evidence>
<dbReference type="InterPro" id="IPR008346">
    <property type="entry name" value="TRPV5"/>
</dbReference>
<evidence type="ECO:0000256" key="22">
    <source>
        <dbReference type="ARBA" id="ARBA00075383"/>
    </source>
</evidence>
<keyword evidence="15 27" id="KW-0472">Membrane</keyword>
<dbReference type="PANTHER" id="PTHR10582">
    <property type="entry name" value="TRANSIENT RECEPTOR POTENTIAL ION CHANNEL PROTEIN"/>
    <property type="match status" value="1"/>
</dbReference>
<accession>A0AA40LK11</accession>
<keyword evidence="16" id="KW-0407">Ion channel</keyword>
<feature type="compositionally biased region" description="Basic and acidic residues" evidence="26">
    <location>
        <begin position="717"/>
        <end position="727"/>
    </location>
</feature>
<dbReference type="InterPro" id="IPR024862">
    <property type="entry name" value="TRPV"/>
</dbReference>
<evidence type="ECO:0000256" key="21">
    <source>
        <dbReference type="ARBA" id="ARBA00068289"/>
    </source>
</evidence>
<evidence type="ECO:0000256" key="17">
    <source>
        <dbReference type="ARBA" id="ARBA00036634"/>
    </source>
</evidence>
<evidence type="ECO:0000256" key="14">
    <source>
        <dbReference type="ARBA" id="ARBA00023065"/>
    </source>
</evidence>
<feature type="transmembrane region" description="Helical" evidence="27">
    <location>
        <begin position="583"/>
        <end position="601"/>
    </location>
</feature>
<dbReference type="Pfam" id="PF00023">
    <property type="entry name" value="Ank"/>
    <property type="match status" value="1"/>
</dbReference>
<dbReference type="InterPro" id="IPR008344">
    <property type="entry name" value="TRPV5/TRPV6"/>
</dbReference>
<dbReference type="FunFam" id="1.25.40.20:FF:000487">
    <property type="entry name" value="Transient receptor potential cation channel subfamily V member 5"/>
    <property type="match status" value="1"/>
</dbReference>
<feature type="transmembrane region" description="Helical" evidence="27">
    <location>
        <begin position="446"/>
        <end position="465"/>
    </location>
</feature>
<evidence type="ECO:0000256" key="26">
    <source>
        <dbReference type="SAM" id="MobiDB-lite"/>
    </source>
</evidence>
<dbReference type="Pfam" id="PF00520">
    <property type="entry name" value="Ion_trans"/>
    <property type="match status" value="1"/>
</dbReference>
<dbReference type="GO" id="GO:0098703">
    <property type="term" value="P:calcium ion import across plasma membrane"/>
    <property type="evidence" value="ECO:0007669"/>
    <property type="project" value="TreeGrafter"/>
</dbReference>
<evidence type="ECO:0000256" key="9">
    <source>
        <dbReference type="ARBA" id="ARBA00022737"/>
    </source>
</evidence>
<protein>
    <recommendedName>
        <fullName evidence="21">Transient receptor potential cation channel subfamily V member 5</fullName>
    </recommendedName>
    <alternativeName>
        <fullName evidence="23">Calcium transport protein 2</fullName>
    </alternativeName>
    <alternativeName>
        <fullName evidence="22">Epithelial calcium channel 1</fullName>
    </alternativeName>
    <alternativeName>
        <fullName evidence="24">Osm-9-like TRP channel 3</fullName>
    </alternativeName>
</protein>
<feature type="transmembrane region" description="Helical" evidence="27">
    <location>
        <begin position="511"/>
        <end position="530"/>
    </location>
</feature>
<evidence type="ECO:0000256" key="2">
    <source>
        <dbReference type="ARBA" id="ARBA00022448"/>
    </source>
</evidence>
<feature type="repeat" description="ANK" evidence="25">
    <location>
        <begin position="222"/>
        <end position="254"/>
    </location>
</feature>
<keyword evidence="3" id="KW-1003">Cell membrane</keyword>
<evidence type="ECO:0000256" key="27">
    <source>
        <dbReference type="SAM" id="Phobius"/>
    </source>
</evidence>
<evidence type="ECO:0000256" key="12">
    <source>
        <dbReference type="ARBA" id="ARBA00022989"/>
    </source>
</evidence>
<feature type="transmembrane region" description="Helical" evidence="27">
    <location>
        <begin position="485"/>
        <end position="504"/>
    </location>
</feature>
<evidence type="ECO:0000256" key="15">
    <source>
        <dbReference type="ARBA" id="ARBA00023136"/>
    </source>
</evidence>
<evidence type="ECO:0000256" key="4">
    <source>
        <dbReference type="ARBA" id="ARBA00022553"/>
    </source>
</evidence>
<keyword evidence="6" id="KW-0107">Calcium channel</keyword>
<dbReference type="Proteomes" id="UP001177744">
    <property type="component" value="Unassembled WGS sequence"/>
</dbReference>
<evidence type="ECO:0000313" key="29">
    <source>
        <dbReference type="EMBL" id="KAK1335057.1"/>
    </source>
</evidence>
<keyword evidence="5" id="KW-0109">Calcium transport</keyword>
<dbReference type="GO" id="GO:0005262">
    <property type="term" value="F:calcium channel activity"/>
    <property type="evidence" value="ECO:0007669"/>
    <property type="project" value="UniProtKB-KW"/>
</dbReference>
<keyword evidence="14" id="KW-0406">Ion transport</keyword>
<evidence type="ECO:0000256" key="23">
    <source>
        <dbReference type="ARBA" id="ARBA00077127"/>
    </source>
</evidence>
<evidence type="ECO:0000256" key="10">
    <source>
        <dbReference type="ARBA" id="ARBA00022837"/>
    </source>
</evidence>
<name>A0AA40LK11_CNENI</name>
<dbReference type="InterPro" id="IPR036770">
    <property type="entry name" value="Ankyrin_rpt-contain_sf"/>
</dbReference>
<feature type="compositionally biased region" description="Low complexity" evidence="26">
    <location>
        <begin position="738"/>
        <end position="753"/>
    </location>
</feature>
<dbReference type="NCBIfam" id="TIGR00870">
    <property type="entry name" value="trp"/>
    <property type="match status" value="1"/>
</dbReference>
<comment type="caution">
    <text evidence="29">The sequence shown here is derived from an EMBL/GenBank/DDBJ whole genome shotgun (WGS) entry which is preliminary data.</text>
</comment>
<dbReference type="GO" id="GO:0016324">
    <property type="term" value="C:apical plasma membrane"/>
    <property type="evidence" value="ECO:0007669"/>
    <property type="project" value="UniProtKB-SubCell"/>
</dbReference>
<comment type="similarity">
    <text evidence="19">Belongs to the transient receptor (TC 1.A.4) family. TrpV subfamily. TRPV5 sub-subfamily.</text>
</comment>
<keyword evidence="9" id="KW-0677">Repeat</keyword>
<keyword evidence="8" id="KW-0479">Metal-binding</keyword>
<dbReference type="PRINTS" id="PR01767">
    <property type="entry name" value="ECACCHANNEL2"/>
</dbReference>
<comment type="function">
    <text evidence="18">Constitutively active calcium selective cation channel thought to be involved in Ca(2+) reabsorption in kidney and intestine. Required for normal Ca(2+) reabsorption in the kidney distal convoluted tubules. The channel is activated by low internal calcium level and the current exhibits an inward rectification. A Ca(2+)-dependent feedback regulation includes fast channel inactivation and slow current decay. Heteromeric assembly with TRPV6 seems to modify channel properties. TRPV5-TRPV6 heteromultimeric concatemers exhibit voltage-dependent gating.</text>
</comment>
<gene>
    <name evidence="29" type="ORF">QTO34_004633</name>
</gene>
<organism evidence="29 30">
    <name type="scientific">Cnephaeus nilssonii</name>
    <name type="common">Northern bat</name>
    <name type="synonym">Eptesicus nilssonii</name>
    <dbReference type="NCBI Taxonomy" id="3371016"/>
    <lineage>
        <taxon>Eukaryota</taxon>
        <taxon>Metazoa</taxon>
        <taxon>Chordata</taxon>
        <taxon>Craniata</taxon>
        <taxon>Vertebrata</taxon>
        <taxon>Euteleostomi</taxon>
        <taxon>Mammalia</taxon>
        <taxon>Eutheria</taxon>
        <taxon>Laurasiatheria</taxon>
        <taxon>Chiroptera</taxon>
        <taxon>Yangochiroptera</taxon>
        <taxon>Vespertilionidae</taxon>
        <taxon>Cnephaeus</taxon>
    </lineage>
</organism>
<feature type="transmembrane region" description="Helical" evidence="27">
    <location>
        <begin position="386"/>
        <end position="409"/>
    </location>
</feature>
<dbReference type="PROSITE" id="PS50297">
    <property type="entry name" value="ANK_REP_REGION"/>
    <property type="match status" value="2"/>
</dbReference>
<feature type="compositionally biased region" description="Basic and acidic residues" evidence="26">
    <location>
        <begin position="21"/>
        <end position="32"/>
    </location>
</feature>
<dbReference type="Gene3D" id="1.25.40.20">
    <property type="entry name" value="Ankyrin repeat-containing domain"/>
    <property type="match status" value="2"/>
</dbReference>
<dbReference type="CDD" id="cd22296">
    <property type="entry name" value="CBD_TRPV5_C"/>
    <property type="match status" value="1"/>
</dbReference>
<evidence type="ECO:0000256" key="11">
    <source>
        <dbReference type="ARBA" id="ARBA00022860"/>
    </source>
</evidence>
<dbReference type="PANTHER" id="PTHR10582:SF11">
    <property type="entry name" value="TRANSIENT RECEPTOR POTENTIAL CATION CHANNEL SUBFAMILY V MEMBER 5"/>
    <property type="match status" value="1"/>
</dbReference>
<dbReference type="AlphaFoldDB" id="A0AA40LK11"/>
<dbReference type="InterPro" id="IPR005821">
    <property type="entry name" value="Ion_trans_dom"/>
</dbReference>
<dbReference type="Pfam" id="PF12796">
    <property type="entry name" value="Ank_2"/>
    <property type="match status" value="1"/>
</dbReference>
<feature type="transmembrane region" description="Helical" evidence="27">
    <location>
        <begin position="613"/>
        <end position="635"/>
    </location>
</feature>
<dbReference type="GO" id="GO:0005516">
    <property type="term" value="F:calmodulin binding"/>
    <property type="evidence" value="ECO:0007669"/>
    <property type="project" value="UniProtKB-KW"/>
</dbReference>
<dbReference type="FunFam" id="1.25.40.20:FF:000143">
    <property type="entry name" value="transient receptor potential cation channel subfamily V member 5"/>
    <property type="match status" value="1"/>
</dbReference>
<dbReference type="GO" id="GO:0046872">
    <property type="term" value="F:metal ion binding"/>
    <property type="evidence" value="ECO:0007669"/>
    <property type="project" value="UniProtKB-KW"/>
</dbReference>
<dbReference type="PROSITE" id="PS50088">
    <property type="entry name" value="ANK_REPEAT"/>
    <property type="match status" value="2"/>
</dbReference>
<feature type="domain" description="Ion transport" evidence="28">
    <location>
        <begin position="398"/>
        <end position="648"/>
    </location>
</feature>
<evidence type="ECO:0000256" key="5">
    <source>
        <dbReference type="ARBA" id="ARBA00022568"/>
    </source>
</evidence>
<evidence type="ECO:0000256" key="20">
    <source>
        <dbReference type="ARBA" id="ARBA00065589"/>
    </source>
</evidence>
<keyword evidence="30" id="KW-1185">Reference proteome</keyword>
<keyword evidence="10" id="KW-0106">Calcium</keyword>
<keyword evidence="11" id="KW-0112">Calmodulin-binding</keyword>
<comment type="subcellular location">
    <subcellularLocation>
        <location evidence="1">Apical cell membrane</location>
        <topology evidence="1">Multi-pass membrane protein</topology>
    </subcellularLocation>
</comment>
<dbReference type="CDD" id="cd22192">
    <property type="entry name" value="TRPV5-6"/>
    <property type="match status" value="1"/>
</dbReference>
<keyword evidence="4" id="KW-0597">Phosphoprotein</keyword>
<feature type="region of interest" description="Disordered" evidence="26">
    <location>
        <begin position="717"/>
        <end position="754"/>
    </location>
</feature>
<evidence type="ECO:0000256" key="1">
    <source>
        <dbReference type="ARBA" id="ARBA00004424"/>
    </source>
</evidence>
<comment type="catalytic activity">
    <reaction evidence="17">
        <text>Ca(2+)(in) = Ca(2+)(out)</text>
        <dbReference type="Rhea" id="RHEA:29671"/>
        <dbReference type="ChEBI" id="CHEBI:29108"/>
    </reaction>
</comment>
<evidence type="ECO:0000256" key="18">
    <source>
        <dbReference type="ARBA" id="ARBA00058261"/>
    </source>
</evidence>
<keyword evidence="7 27" id="KW-0812">Transmembrane</keyword>
<keyword evidence="12 27" id="KW-1133">Transmembrane helix</keyword>
<evidence type="ECO:0000313" key="30">
    <source>
        <dbReference type="Proteomes" id="UP001177744"/>
    </source>
</evidence>
<reference evidence="29" key="1">
    <citation type="submission" date="2023-06" db="EMBL/GenBank/DDBJ databases">
        <title>Reference genome for the Northern bat (Eptesicus nilssonii), a most northern bat species.</title>
        <authorList>
            <person name="Laine V.N."/>
            <person name="Pulliainen A.T."/>
            <person name="Lilley T.M."/>
        </authorList>
    </citation>
    <scope>NUCLEOTIDE SEQUENCE</scope>
    <source>
        <strain evidence="29">BLF_Eptnil</strain>
        <tissue evidence="29">Kidney</tissue>
    </source>
</reference>